<name>A0AAP0LE04_9MAGN</name>
<dbReference type="AlphaFoldDB" id="A0AAP0LE04"/>
<dbReference type="Proteomes" id="UP001420932">
    <property type="component" value="Unassembled WGS sequence"/>
</dbReference>
<dbReference type="EMBL" id="JBBNAF010000001">
    <property type="protein sequence ID" value="KAK9169378.1"/>
    <property type="molecule type" value="Genomic_DNA"/>
</dbReference>
<gene>
    <name evidence="2" type="ORF">Syun_001518</name>
</gene>
<protein>
    <submittedName>
        <fullName evidence="2">Uncharacterized protein</fullName>
    </submittedName>
</protein>
<accession>A0AAP0LE04</accession>
<sequence length="151" mass="16388">MRRTKCQSGRSPTIEQGRRRGKAGEGSTVASRVETAPSEKKRLTSSNCKRKVDHNNPQLKHKRTKQANESDVQPSEIGMEHRVITSSVGDRDGLTLKGKSREGTELSRTPTDGVDSEDNAIDMEGADFPSTLSHAEDETTTSGPTTLGLLP</sequence>
<evidence type="ECO:0000256" key="1">
    <source>
        <dbReference type="SAM" id="MobiDB-lite"/>
    </source>
</evidence>
<feature type="compositionally biased region" description="Acidic residues" evidence="1">
    <location>
        <begin position="114"/>
        <end position="125"/>
    </location>
</feature>
<proteinExistence type="predicted"/>
<evidence type="ECO:0000313" key="3">
    <source>
        <dbReference type="Proteomes" id="UP001420932"/>
    </source>
</evidence>
<evidence type="ECO:0000313" key="2">
    <source>
        <dbReference type="EMBL" id="KAK9169378.1"/>
    </source>
</evidence>
<feature type="compositionally biased region" description="Basic and acidic residues" evidence="1">
    <location>
        <begin position="78"/>
        <end position="105"/>
    </location>
</feature>
<reference evidence="2 3" key="1">
    <citation type="submission" date="2024-01" db="EMBL/GenBank/DDBJ databases">
        <title>Genome assemblies of Stephania.</title>
        <authorList>
            <person name="Yang L."/>
        </authorList>
    </citation>
    <scope>NUCLEOTIDE SEQUENCE [LARGE SCALE GENOMIC DNA]</scope>
    <source>
        <strain evidence="2">YNDBR</strain>
        <tissue evidence="2">Leaf</tissue>
    </source>
</reference>
<feature type="compositionally biased region" description="Low complexity" evidence="1">
    <location>
        <begin position="140"/>
        <end position="151"/>
    </location>
</feature>
<feature type="region of interest" description="Disordered" evidence="1">
    <location>
        <begin position="1"/>
        <end position="151"/>
    </location>
</feature>
<comment type="caution">
    <text evidence="2">The sequence shown here is derived from an EMBL/GenBank/DDBJ whole genome shotgun (WGS) entry which is preliminary data.</text>
</comment>
<keyword evidence="3" id="KW-1185">Reference proteome</keyword>
<feature type="compositionally biased region" description="Polar residues" evidence="1">
    <location>
        <begin position="1"/>
        <end position="14"/>
    </location>
</feature>
<organism evidence="2 3">
    <name type="scientific">Stephania yunnanensis</name>
    <dbReference type="NCBI Taxonomy" id="152371"/>
    <lineage>
        <taxon>Eukaryota</taxon>
        <taxon>Viridiplantae</taxon>
        <taxon>Streptophyta</taxon>
        <taxon>Embryophyta</taxon>
        <taxon>Tracheophyta</taxon>
        <taxon>Spermatophyta</taxon>
        <taxon>Magnoliopsida</taxon>
        <taxon>Ranunculales</taxon>
        <taxon>Menispermaceae</taxon>
        <taxon>Menispermoideae</taxon>
        <taxon>Cissampelideae</taxon>
        <taxon>Stephania</taxon>
    </lineage>
</organism>